<evidence type="ECO:0000313" key="5">
    <source>
        <dbReference type="Proteomes" id="UP000221860"/>
    </source>
</evidence>
<evidence type="ECO:0000259" key="3">
    <source>
        <dbReference type="Pfam" id="PF13406"/>
    </source>
</evidence>
<gene>
    <name evidence="4" type="ORF">CJ301_11175</name>
</gene>
<dbReference type="InterPro" id="IPR002477">
    <property type="entry name" value="Peptidoglycan-bd-like"/>
</dbReference>
<accession>A0A2G1MFI2</accession>
<name>A0A2G1MFI2_9RHOB</name>
<feature type="domain" description="Transglycosylase SLT" evidence="3">
    <location>
        <begin position="40"/>
        <end position="329"/>
    </location>
</feature>
<dbReference type="AlphaFoldDB" id="A0A2G1MFI2"/>
<feature type="chain" id="PRO_5013760315" evidence="1">
    <location>
        <begin position="21"/>
        <end position="404"/>
    </location>
</feature>
<dbReference type="Pfam" id="PF13406">
    <property type="entry name" value="SLT_2"/>
    <property type="match status" value="1"/>
</dbReference>
<dbReference type="InterPro" id="IPR011970">
    <property type="entry name" value="MltB_2"/>
</dbReference>
<dbReference type="GO" id="GO:0008933">
    <property type="term" value="F:peptidoglycan lytic transglycosylase activity"/>
    <property type="evidence" value="ECO:0007669"/>
    <property type="project" value="TreeGrafter"/>
</dbReference>
<dbReference type="RefSeq" id="WP_099277334.1">
    <property type="nucleotide sequence ID" value="NZ_KZ304960.1"/>
</dbReference>
<dbReference type="InterPro" id="IPR031304">
    <property type="entry name" value="SLT_2"/>
</dbReference>
<dbReference type="NCBIfam" id="TIGR02283">
    <property type="entry name" value="MltB_2"/>
    <property type="match status" value="1"/>
</dbReference>
<dbReference type="OrthoDB" id="9808544at2"/>
<evidence type="ECO:0000256" key="1">
    <source>
        <dbReference type="SAM" id="SignalP"/>
    </source>
</evidence>
<dbReference type="SUPFAM" id="SSF53955">
    <property type="entry name" value="Lysozyme-like"/>
    <property type="match status" value="1"/>
</dbReference>
<evidence type="ECO:0000313" key="4">
    <source>
        <dbReference type="EMBL" id="PHP27476.1"/>
    </source>
</evidence>
<dbReference type="Proteomes" id="UP000221860">
    <property type="component" value="Unassembled WGS sequence"/>
</dbReference>
<proteinExistence type="predicted"/>
<dbReference type="Gene3D" id="1.10.8.350">
    <property type="entry name" value="Bacterial muramidase"/>
    <property type="match status" value="1"/>
</dbReference>
<dbReference type="InterPro" id="IPR036366">
    <property type="entry name" value="PGBDSf"/>
</dbReference>
<evidence type="ECO:0000259" key="2">
    <source>
        <dbReference type="Pfam" id="PF01471"/>
    </source>
</evidence>
<dbReference type="SUPFAM" id="SSF47090">
    <property type="entry name" value="PGBD-like"/>
    <property type="match status" value="1"/>
</dbReference>
<dbReference type="Gene3D" id="1.10.530.10">
    <property type="match status" value="1"/>
</dbReference>
<dbReference type="Pfam" id="PF01471">
    <property type="entry name" value="PG_binding_1"/>
    <property type="match status" value="1"/>
</dbReference>
<reference evidence="4 5" key="1">
    <citation type="submission" date="2017-08" db="EMBL/GenBank/DDBJ databases">
        <title>Draft Genome Sequence of Loktanella cinnabarina Strain XM1, Isolated from Coastal Surface Water.</title>
        <authorList>
            <person name="Ma R."/>
            <person name="Wang J."/>
            <person name="Wang Q."/>
            <person name="Ma Z."/>
            <person name="Li J."/>
            <person name="Chen L."/>
        </authorList>
    </citation>
    <scope>NUCLEOTIDE SEQUENCE [LARGE SCALE GENOMIC DNA]</scope>
    <source>
        <strain evidence="4 5">XM1</strain>
    </source>
</reference>
<feature type="domain" description="Peptidoglycan binding-like" evidence="2">
    <location>
        <begin position="348"/>
        <end position="404"/>
    </location>
</feature>
<dbReference type="EMBL" id="NQWH01000015">
    <property type="protein sequence ID" value="PHP27476.1"/>
    <property type="molecule type" value="Genomic_DNA"/>
</dbReference>
<keyword evidence="1" id="KW-0732">Signal</keyword>
<keyword evidence="5" id="KW-1185">Reference proteome</keyword>
<organism evidence="4 5">
    <name type="scientific">Limimaricola cinnabarinus</name>
    <dbReference type="NCBI Taxonomy" id="1125964"/>
    <lineage>
        <taxon>Bacteria</taxon>
        <taxon>Pseudomonadati</taxon>
        <taxon>Pseudomonadota</taxon>
        <taxon>Alphaproteobacteria</taxon>
        <taxon>Rhodobacterales</taxon>
        <taxon>Paracoccaceae</taxon>
        <taxon>Limimaricola</taxon>
    </lineage>
</organism>
<feature type="signal peptide" evidence="1">
    <location>
        <begin position="1"/>
        <end position="20"/>
    </location>
</feature>
<dbReference type="InterPro" id="IPR023346">
    <property type="entry name" value="Lysozyme-like_dom_sf"/>
</dbReference>
<sequence length="404" mass="43692">MRNSTRLLAPLILAALPAFAPALSQAQEATGPKPPCGGDFGSWIEGVKAEAAAMGQAPATIDAFFSSVRTDPAVLRADRAQGVFQRDFVDFSRRLISQNRIDNGRANAERYDATFDRIEADYGVPRGVLLAFWAFETDYGAVQGDFNTVNALATLAHDCRRPELFRPQLLAAIELYAQGGIEPASTTGAWAGEIGQVQMLPEDILVNGVDGDGDGRVDLKNSPRDALLSGGKMLSHLGWRPNEPWLQEITLPESMDWSQTGLDTQKPVSEWQALGVSGRSGDLGRGDLPASVLLPMGKDGPAFLAYPNFRVYFEWNQSLVYVTTAAYFANRLEGAPIYDAGNPPPGLSGEEMVRLQEKLQARGYDVGGADGILGEMTRQAVQAEQQRLGLPADAWPTRVLLDAL</sequence>
<dbReference type="Gene3D" id="1.10.101.10">
    <property type="entry name" value="PGBD-like superfamily/PGBD"/>
    <property type="match status" value="1"/>
</dbReference>
<dbReference type="PANTHER" id="PTHR30163:SF8">
    <property type="entry name" value="LYTIC MUREIN TRANSGLYCOSYLASE"/>
    <property type="match status" value="1"/>
</dbReference>
<comment type="caution">
    <text evidence="4">The sequence shown here is derived from an EMBL/GenBank/DDBJ whole genome shotgun (WGS) entry which is preliminary data.</text>
</comment>
<dbReference type="PANTHER" id="PTHR30163">
    <property type="entry name" value="MEMBRANE-BOUND LYTIC MUREIN TRANSGLYCOSYLASE B"/>
    <property type="match status" value="1"/>
</dbReference>
<dbReference type="InterPro" id="IPR036365">
    <property type="entry name" value="PGBD-like_sf"/>
</dbReference>
<dbReference type="InterPro" id="IPR043426">
    <property type="entry name" value="MltB-like"/>
</dbReference>
<dbReference type="GO" id="GO:0009253">
    <property type="term" value="P:peptidoglycan catabolic process"/>
    <property type="evidence" value="ECO:0007669"/>
    <property type="project" value="TreeGrafter"/>
</dbReference>
<protein>
    <submittedName>
        <fullName evidence="4">Lytic transglycosylase</fullName>
    </submittedName>
</protein>